<name>A0AAJ0QXC1_ACIBA</name>
<sequence length="155" mass="18262">MDPKKYFILTRKKERKPKPKSMPLPKATEKYLKAEEEFTEALDNLEIKYEKKFQFKSTKHWRFDFHLIEHHILVEIAGGPWSGGRKGKLKNKAWSLDRYDVAEEMGYTVIRIEAAPRFKINESGPLQIQAHFASQWLKNLKRQIFNGSDQTIPTN</sequence>
<accession>A0AAJ0QXC1</accession>
<dbReference type="RefSeq" id="WP_025464972.1">
    <property type="nucleotide sequence ID" value="NZ_AP031581.1"/>
</dbReference>
<organism evidence="1 2">
    <name type="scientific">Acinetobacter baumannii</name>
    <dbReference type="NCBI Taxonomy" id="470"/>
    <lineage>
        <taxon>Bacteria</taxon>
        <taxon>Pseudomonadati</taxon>
        <taxon>Pseudomonadota</taxon>
        <taxon>Gammaproteobacteria</taxon>
        <taxon>Moraxellales</taxon>
        <taxon>Moraxellaceae</taxon>
        <taxon>Acinetobacter</taxon>
        <taxon>Acinetobacter calcoaceticus/baumannii complex</taxon>
    </lineage>
</organism>
<proteinExistence type="predicted"/>
<reference evidence="1 2" key="1">
    <citation type="submission" date="2016-01" db="EMBL/GenBank/DDBJ databases">
        <title>Draft sequences of Acinetobacter baumannii isolates from wounded military personnel.</title>
        <authorList>
            <person name="Arivett B.A."/>
            <person name="Fiester S.E."/>
            <person name="Ream D.C."/>
            <person name="Actis L.A."/>
        </authorList>
    </citation>
    <scope>NUCLEOTIDE SEQUENCE [LARGE SCALE GENOMIC DNA]</scope>
    <source>
        <strain evidence="1 2">AB2828</strain>
    </source>
</reference>
<dbReference type="EMBL" id="LRDT01000016">
    <property type="protein sequence ID" value="KZA19361.1"/>
    <property type="molecule type" value="Genomic_DNA"/>
</dbReference>
<evidence type="ECO:0000313" key="1">
    <source>
        <dbReference type="EMBL" id="KZA19361.1"/>
    </source>
</evidence>
<dbReference type="AlphaFoldDB" id="A0AAJ0QXC1"/>
<gene>
    <name evidence="1" type="ORF">LV35_01539</name>
</gene>
<dbReference type="Proteomes" id="UP000076296">
    <property type="component" value="Unassembled WGS sequence"/>
</dbReference>
<protein>
    <recommendedName>
        <fullName evidence="3">DUF559 domain-containing protein</fullName>
    </recommendedName>
</protein>
<comment type="caution">
    <text evidence="1">The sequence shown here is derived from an EMBL/GenBank/DDBJ whole genome shotgun (WGS) entry which is preliminary data.</text>
</comment>
<dbReference type="Gene3D" id="3.40.960.10">
    <property type="entry name" value="VSR Endonuclease"/>
    <property type="match status" value="1"/>
</dbReference>
<evidence type="ECO:0000313" key="2">
    <source>
        <dbReference type="Proteomes" id="UP000076296"/>
    </source>
</evidence>
<evidence type="ECO:0008006" key="3">
    <source>
        <dbReference type="Google" id="ProtNLM"/>
    </source>
</evidence>